<dbReference type="EMBL" id="AORV01000031">
    <property type="protein sequence ID" value="EMS72147.1"/>
    <property type="molecule type" value="Genomic_DNA"/>
</dbReference>
<proteinExistence type="predicted"/>
<comment type="caution">
    <text evidence="2">The sequence shown here is derived from an EMBL/GenBank/DDBJ whole genome shotgun (WGS) entry which is preliminary data.</text>
</comment>
<gene>
    <name evidence="2" type="ORF">CTER_2040</name>
</gene>
<dbReference type="RefSeq" id="WP_004625662.1">
    <property type="nucleotide sequence ID" value="NZ_AORV01000031.1"/>
</dbReference>
<feature type="chain" id="PRO_5004486685" evidence="1">
    <location>
        <begin position="28"/>
        <end position="79"/>
    </location>
</feature>
<dbReference type="PATRIC" id="fig|1195236.3.peg.2345"/>
<dbReference type="AlphaFoldDB" id="S0FK09"/>
<dbReference type="Proteomes" id="UP000014155">
    <property type="component" value="Unassembled WGS sequence"/>
</dbReference>
<name>S0FK09_RUMCE</name>
<sequence>MKKVKILLSAFTLTTITSVFLPSICVAEISNEANSLKNAGINHTIDKKAFISPNYNCDPKMLIPGNPDIDPRFLLKQLP</sequence>
<feature type="signal peptide" evidence="1">
    <location>
        <begin position="1"/>
        <end position="27"/>
    </location>
</feature>
<keyword evidence="1" id="KW-0732">Signal</keyword>
<protein>
    <submittedName>
        <fullName evidence="2">Uncharacterized protein</fullName>
    </submittedName>
</protein>
<evidence type="ECO:0000313" key="2">
    <source>
        <dbReference type="EMBL" id="EMS72147.1"/>
    </source>
</evidence>
<reference evidence="2 3" key="1">
    <citation type="journal article" date="2013" name="Genome Announc.">
        <title>Draft Genome Sequence of the Cellulolytic, Mesophilic, Anaerobic Bacterium Clostridium termitidis Strain CT1112 (DSM 5398).</title>
        <authorList>
            <person name="Lal S."/>
            <person name="Ramachandran U."/>
            <person name="Zhang X."/>
            <person name="Munir R."/>
            <person name="Sparling R."/>
            <person name="Levin D.B."/>
        </authorList>
    </citation>
    <scope>NUCLEOTIDE SEQUENCE [LARGE SCALE GENOMIC DNA]</scope>
    <source>
        <strain evidence="2 3">CT1112</strain>
    </source>
</reference>
<organism evidence="2 3">
    <name type="scientific">Ruminiclostridium cellobioparum subsp. termitidis CT1112</name>
    <dbReference type="NCBI Taxonomy" id="1195236"/>
    <lineage>
        <taxon>Bacteria</taxon>
        <taxon>Bacillati</taxon>
        <taxon>Bacillota</taxon>
        <taxon>Clostridia</taxon>
        <taxon>Eubacteriales</taxon>
        <taxon>Oscillospiraceae</taxon>
        <taxon>Ruminiclostridium</taxon>
    </lineage>
</organism>
<keyword evidence="3" id="KW-1185">Reference proteome</keyword>
<accession>S0FK09</accession>
<dbReference type="STRING" id="1195236.CTER_2040"/>
<evidence type="ECO:0000313" key="3">
    <source>
        <dbReference type="Proteomes" id="UP000014155"/>
    </source>
</evidence>
<evidence type="ECO:0000256" key="1">
    <source>
        <dbReference type="SAM" id="SignalP"/>
    </source>
</evidence>